<dbReference type="RefSeq" id="WP_161081633.1">
    <property type="nucleotide sequence ID" value="NZ_WWCX01000001.1"/>
</dbReference>
<reference evidence="1" key="1">
    <citation type="submission" date="2019-12" db="EMBL/GenBank/DDBJ databases">
        <title>Novel species isolated from a subtropical stream in China.</title>
        <authorList>
            <person name="Lu H."/>
        </authorList>
    </citation>
    <scope>NUCLEOTIDE SEQUENCE [LARGE SCALE GENOMIC DNA]</scope>
    <source>
        <strain evidence="1">FT81W</strain>
    </source>
</reference>
<gene>
    <name evidence="1" type="ORF">GTP90_00625</name>
</gene>
<organism evidence="1 2">
    <name type="scientific">Duganella vulcania</name>
    <dbReference type="NCBI Taxonomy" id="2692166"/>
    <lineage>
        <taxon>Bacteria</taxon>
        <taxon>Pseudomonadati</taxon>
        <taxon>Pseudomonadota</taxon>
        <taxon>Betaproteobacteria</taxon>
        <taxon>Burkholderiales</taxon>
        <taxon>Oxalobacteraceae</taxon>
        <taxon>Telluria group</taxon>
        <taxon>Duganella</taxon>
    </lineage>
</organism>
<evidence type="ECO:0000313" key="1">
    <source>
        <dbReference type="EMBL" id="MYM92360.1"/>
    </source>
</evidence>
<dbReference type="AlphaFoldDB" id="A0A845GFS6"/>
<protein>
    <submittedName>
        <fullName evidence="1">Uncharacterized protein</fullName>
    </submittedName>
</protein>
<comment type="caution">
    <text evidence="1">The sequence shown here is derived from an EMBL/GenBank/DDBJ whole genome shotgun (WGS) entry which is preliminary data.</text>
</comment>
<accession>A0A845GFS6</accession>
<dbReference type="EMBL" id="WWCX01000001">
    <property type="protein sequence ID" value="MYM92360.1"/>
    <property type="molecule type" value="Genomic_DNA"/>
</dbReference>
<name>A0A845GFS6_9BURK</name>
<proteinExistence type="predicted"/>
<dbReference type="Proteomes" id="UP000447355">
    <property type="component" value="Unassembled WGS sequence"/>
</dbReference>
<sequence length="119" mass="13092">MISRQIVIDALKASDHIITQHNLMSTASQQDVAATLNRLFDWRNGVVHLVNEALACEGDTKALRQVLQDAEQMSPILTQTMERPFLDVRQTIIEELRAALAAPTAAPPAVGHDQQLAAR</sequence>
<evidence type="ECO:0000313" key="2">
    <source>
        <dbReference type="Proteomes" id="UP000447355"/>
    </source>
</evidence>